<dbReference type="Proteomes" id="UP001139031">
    <property type="component" value="Unassembled WGS sequence"/>
</dbReference>
<evidence type="ECO:0000256" key="3">
    <source>
        <dbReference type="SAM" id="SignalP"/>
    </source>
</evidence>
<dbReference type="RefSeq" id="WP_224193914.1">
    <property type="nucleotide sequence ID" value="NZ_JAIRAU010000028.1"/>
</dbReference>
<keyword evidence="3" id="KW-0732">Signal</keyword>
<proteinExistence type="predicted"/>
<evidence type="ECO:0000256" key="2">
    <source>
        <dbReference type="SAM" id="Phobius"/>
    </source>
</evidence>
<feature type="transmembrane region" description="Helical" evidence="2">
    <location>
        <begin position="228"/>
        <end position="248"/>
    </location>
</feature>
<dbReference type="InterPro" id="IPR011990">
    <property type="entry name" value="TPR-like_helical_dom_sf"/>
</dbReference>
<feature type="region of interest" description="Disordered" evidence="1">
    <location>
        <begin position="34"/>
        <end position="53"/>
    </location>
</feature>
<feature type="chain" id="PRO_5046072677" description="Tetratricopeptide repeat protein" evidence="3">
    <location>
        <begin position="36"/>
        <end position="282"/>
    </location>
</feature>
<evidence type="ECO:0008006" key="6">
    <source>
        <dbReference type="Google" id="ProtNLM"/>
    </source>
</evidence>
<keyword evidence="2" id="KW-1133">Transmembrane helix</keyword>
<accession>A0ABS7TV65</accession>
<gene>
    <name evidence="4" type="ORF">K7C98_23160</name>
</gene>
<evidence type="ECO:0000256" key="1">
    <source>
        <dbReference type="SAM" id="MobiDB-lite"/>
    </source>
</evidence>
<keyword evidence="2" id="KW-0472">Membrane</keyword>
<keyword evidence="5" id="KW-1185">Reference proteome</keyword>
<sequence>MTQVSKDMFARTGLKIGRAAVAVACAASLATPTLAGATEPEGPEPSTAETSEELNAQAQKHAVKAIEHFNNGAYVDSEEEFRRMAFFAPNWRPLHFNLAVLAEAQGKLGTAVSEYKAFRPHGSPDEQMIVDQRLDELGRRKMKISGAYKRQIALTSGAMILGLGSIGGAAALFAIMARNSKRADEYTELADQADMMLQGMPNPDPLLVMQRDELRADATSLTKRRTGMLYGGVYLAIFGLLLTAYSIIPLRNAIKSKRQLDGINLGKTKLQWNGGAGATLRF</sequence>
<reference evidence="4" key="1">
    <citation type="submission" date="2021-08" db="EMBL/GenBank/DDBJ databases">
        <authorList>
            <person name="Stevens D.C."/>
        </authorList>
    </citation>
    <scope>NUCLEOTIDE SEQUENCE</scope>
    <source>
        <strain evidence="4">DSM 53165</strain>
    </source>
</reference>
<protein>
    <recommendedName>
        <fullName evidence="6">Tetratricopeptide repeat protein</fullName>
    </recommendedName>
</protein>
<name>A0ABS7TV65_9BACT</name>
<keyword evidence="2" id="KW-0812">Transmembrane</keyword>
<dbReference type="EMBL" id="JAIRAU010000028">
    <property type="protein sequence ID" value="MBZ5712153.1"/>
    <property type="molecule type" value="Genomic_DNA"/>
</dbReference>
<comment type="caution">
    <text evidence="4">The sequence shown here is derived from an EMBL/GenBank/DDBJ whole genome shotgun (WGS) entry which is preliminary data.</text>
</comment>
<dbReference type="Gene3D" id="1.25.40.10">
    <property type="entry name" value="Tetratricopeptide repeat domain"/>
    <property type="match status" value="1"/>
</dbReference>
<evidence type="ECO:0000313" key="5">
    <source>
        <dbReference type="Proteomes" id="UP001139031"/>
    </source>
</evidence>
<evidence type="ECO:0000313" key="4">
    <source>
        <dbReference type="EMBL" id="MBZ5712153.1"/>
    </source>
</evidence>
<feature type="transmembrane region" description="Helical" evidence="2">
    <location>
        <begin position="152"/>
        <end position="175"/>
    </location>
</feature>
<organism evidence="4 5">
    <name type="scientific">Nannocystis pusilla</name>
    <dbReference type="NCBI Taxonomy" id="889268"/>
    <lineage>
        <taxon>Bacteria</taxon>
        <taxon>Pseudomonadati</taxon>
        <taxon>Myxococcota</taxon>
        <taxon>Polyangia</taxon>
        <taxon>Nannocystales</taxon>
        <taxon>Nannocystaceae</taxon>
        <taxon>Nannocystis</taxon>
    </lineage>
</organism>
<feature type="signal peptide" evidence="3">
    <location>
        <begin position="1"/>
        <end position="35"/>
    </location>
</feature>